<keyword evidence="6" id="KW-1185">Reference proteome</keyword>
<dbReference type="EMBL" id="JABFAD010178938">
    <property type="protein sequence ID" value="MBA0818038.1"/>
    <property type="molecule type" value="Genomic_DNA"/>
</dbReference>
<dbReference type="OrthoDB" id="1876953at2759"/>
<keyword evidence="3" id="KW-1133">Transmembrane helix</keyword>
<dbReference type="Proteomes" id="UP000593560">
    <property type="component" value="Unassembled WGS sequence"/>
</dbReference>
<evidence type="ECO:0000313" key="5">
    <source>
        <dbReference type="EMBL" id="MBA0818038.1"/>
    </source>
</evidence>
<organism evidence="5 6">
    <name type="scientific">Gossypium harknessii</name>
    <dbReference type="NCBI Taxonomy" id="34285"/>
    <lineage>
        <taxon>Eukaryota</taxon>
        <taxon>Viridiplantae</taxon>
        <taxon>Streptophyta</taxon>
        <taxon>Embryophyta</taxon>
        <taxon>Tracheophyta</taxon>
        <taxon>Spermatophyta</taxon>
        <taxon>Magnoliopsida</taxon>
        <taxon>eudicotyledons</taxon>
        <taxon>Gunneridae</taxon>
        <taxon>Pentapetalae</taxon>
        <taxon>rosids</taxon>
        <taxon>malvids</taxon>
        <taxon>Malvales</taxon>
        <taxon>Malvaceae</taxon>
        <taxon>Malvoideae</taxon>
        <taxon>Gossypium</taxon>
    </lineage>
</organism>
<dbReference type="InterPro" id="IPR001750">
    <property type="entry name" value="ND/Mrp_TM"/>
</dbReference>
<accession>A0A7J9I801</accession>
<dbReference type="PANTHER" id="PTHR45564:SF1">
    <property type="entry name" value="NAD(P)H-QUINONE OXIDOREDUCTASE SUBUNIT 2"/>
    <property type="match status" value="1"/>
</dbReference>
<keyword evidence="1" id="KW-1278">Translocase</keyword>
<comment type="caution">
    <text evidence="5">The sequence shown here is derived from an EMBL/GenBank/DDBJ whole genome shotgun (WGS) entry which is preliminary data.</text>
</comment>
<dbReference type="AlphaFoldDB" id="A0A7J9I801"/>
<proteinExistence type="predicted"/>
<feature type="domain" description="NADH:quinone oxidoreductase/Mrp antiporter transmembrane" evidence="4">
    <location>
        <begin position="1"/>
        <end position="37"/>
    </location>
</feature>
<reference evidence="5 6" key="1">
    <citation type="journal article" date="2019" name="Genome Biol. Evol.">
        <title>Insights into the evolution of the New World diploid cottons (Gossypium, subgenus Houzingenia) based on genome sequencing.</title>
        <authorList>
            <person name="Grover C.E."/>
            <person name="Arick M.A. 2nd"/>
            <person name="Thrash A."/>
            <person name="Conover J.L."/>
            <person name="Sanders W.S."/>
            <person name="Peterson D.G."/>
            <person name="Frelichowski J.E."/>
            <person name="Scheffler J.A."/>
            <person name="Scheffler B.E."/>
            <person name="Wendel J.F."/>
        </authorList>
    </citation>
    <scope>NUCLEOTIDE SEQUENCE [LARGE SCALE GENOMIC DNA]</scope>
    <source>
        <strain evidence="5">0</strain>
        <tissue evidence="5">Leaf</tissue>
    </source>
</reference>
<name>A0A7J9I801_9ROSI</name>
<dbReference type="GO" id="GO:0009536">
    <property type="term" value="C:plastid"/>
    <property type="evidence" value="ECO:0007669"/>
    <property type="project" value="UniProtKB-ARBA"/>
</dbReference>
<evidence type="ECO:0000256" key="3">
    <source>
        <dbReference type="SAM" id="Phobius"/>
    </source>
</evidence>
<dbReference type="PANTHER" id="PTHR45564">
    <property type="entry name" value="NAD(P)H-QUINONE OXIDOREDUCTASE SUBUNIT 2 B, CHLOROPLASTIC"/>
    <property type="match status" value="1"/>
</dbReference>
<feature type="transmembrane region" description="Helical" evidence="3">
    <location>
        <begin position="7"/>
        <end position="23"/>
    </location>
</feature>
<dbReference type="Pfam" id="PF00361">
    <property type="entry name" value="Proton_antipo_M"/>
    <property type="match status" value="1"/>
</dbReference>
<evidence type="ECO:0000313" key="6">
    <source>
        <dbReference type="Proteomes" id="UP000593560"/>
    </source>
</evidence>
<evidence type="ECO:0000256" key="2">
    <source>
        <dbReference type="ARBA" id="ARBA00023027"/>
    </source>
</evidence>
<protein>
    <recommendedName>
        <fullName evidence="4">NADH:quinone oxidoreductase/Mrp antiporter transmembrane domain-containing protein</fullName>
    </recommendedName>
</protein>
<gene>
    <name evidence="5" type="ORF">Gohar_025550</name>
</gene>
<evidence type="ECO:0000259" key="4">
    <source>
        <dbReference type="Pfam" id="PF00361"/>
    </source>
</evidence>
<sequence length="42" mass="4811">MYNSSRILIVIIFITAGIGFKLSPTPSHQWTPDVYEGVRFVR</sequence>
<keyword evidence="2" id="KW-0520">NAD</keyword>
<evidence type="ECO:0000256" key="1">
    <source>
        <dbReference type="ARBA" id="ARBA00022967"/>
    </source>
</evidence>
<keyword evidence="3" id="KW-0472">Membrane</keyword>
<keyword evidence="3" id="KW-0812">Transmembrane</keyword>